<keyword evidence="8" id="KW-0949">S-adenosyl-L-methionine</keyword>
<dbReference type="InterPro" id="IPR029063">
    <property type="entry name" value="SAM-dependent_MTases_sf"/>
</dbReference>
<feature type="region of interest" description="Disordered" evidence="12">
    <location>
        <begin position="18"/>
        <end position="95"/>
    </location>
</feature>
<dbReference type="SUPFAM" id="SSF53335">
    <property type="entry name" value="S-adenosyl-L-methionine-dependent methyltransferases"/>
    <property type="match status" value="1"/>
</dbReference>
<proteinExistence type="inferred from homology"/>
<keyword evidence="7 13" id="KW-0808">Transferase</keyword>
<evidence type="ECO:0000256" key="7">
    <source>
        <dbReference type="ARBA" id="ARBA00022679"/>
    </source>
</evidence>
<dbReference type="AlphaFoldDB" id="A0A5C4UQY4"/>
<evidence type="ECO:0000256" key="11">
    <source>
        <dbReference type="ARBA" id="ARBA00031350"/>
    </source>
</evidence>
<dbReference type="GO" id="GO:0005737">
    <property type="term" value="C:cytoplasm"/>
    <property type="evidence" value="ECO:0007669"/>
    <property type="project" value="UniProtKB-SubCell"/>
</dbReference>
<organism evidence="13 14">
    <name type="scientific">Streptomyces sedi</name>
    <dbReference type="NCBI Taxonomy" id="555059"/>
    <lineage>
        <taxon>Bacteria</taxon>
        <taxon>Bacillati</taxon>
        <taxon>Actinomycetota</taxon>
        <taxon>Actinomycetes</taxon>
        <taxon>Kitasatosporales</taxon>
        <taxon>Streptomycetaceae</taxon>
        <taxon>Streptomyces</taxon>
    </lineage>
</organism>
<dbReference type="PANTHER" id="PTHR11579">
    <property type="entry name" value="PROTEIN-L-ISOASPARTATE O-METHYLTRANSFERASE"/>
    <property type="match status" value="1"/>
</dbReference>
<keyword evidence="5" id="KW-0963">Cytoplasm</keyword>
<evidence type="ECO:0000313" key="13">
    <source>
        <dbReference type="EMBL" id="TNM26040.1"/>
    </source>
</evidence>
<dbReference type="EMBL" id="VDGT01000025">
    <property type="protein sequence ID" value="TNM26040.1"/>
    <property type="molecule type" value="Genomic_DNA"/>
</dbReference>
<dbReference type="Proteomes" id="UP000311713">
    <property type="component" value="Unassembled WGS sequence"/>
</dbReference>
<feature type="compositionally biased region" description="Low complexity" evidence="12">
    <location>
        <begin position="63"/>
        <end position="94"/>
    </location>
</feature>
<evidence type="ECO:0000256" key="3">
    <source>
        <dbReference type="ARBA" id="ARBA00011890"/>
    </source>
</evidence>
<evidence type="ECO:0000256" key="10">
    <source>
        <dbReference type="ARBA" id="ARBA00031323"/>
    </source>
</evidence>
<dbReference type="PANTHER" id="PTHR11579:SF0">
    <property type="entry name" value="PROTEIN-L-ISOASPARTATE(D-ASPARTATE) O-METHYLTRANSFERASE"/>
    <property type="match status" value="1"/>
</dbReference>
<dbReference type="CDD" id="cd02440">
    <property type="entry name" value="AdoMet_MTases"/>
    <property type="match status" value="1"/>
</dbReference>
<dbReference type="GO" id="GO:0032259">
    <property type="term" value="P:methylation"/>
    <property type="evidence" value="ECO:0007669"/>
    <property type="project" value="UniProtKB-KW"/>
</dbReference>
<evidence type="ECO:0000256" key="12">
    <source>
        <dbReference type="SAM" id="MobiDB-lite"/>
    </source>
</evidence>
<comment type="caution">
    <text evidence="13">The sequence shown here is derived from an EMBL/GenBank/DDBJ whole genome shotgun (WGS) entry which is preliminary data.</text>
</comment>
<dbReference type="OrthoDB" id="5143400at2"/>
<keyword evidence="6 13" id="KW-0489">Methyltransferase</keyword>
<dbReference type="Pfam" id="PF01135">
    <property type="entry name" value="PCMT"/>
    <property type="match status" value="1"/>
</dbReference>
<evidence type="ECO:0000256" key="2">
    <source>
        <dbReference type="ARBA" id="ARBA00005369"/>
    </source>
</evidence>
<dbReference type="InterPro" id="IPR000682">
    <property type="entry name" value="PCMT"/>
</dbReference>
<evidence type="ECO:0000256" key="9">
    <source>
        <dbReference type="ARBA" id="ARBA00030757"/>
    </source>
</evidence>
<reference evidence="13 14" key="1">
    <citation type="submission" date="2019-06" db="EMBL/GenBank/DDBJ databases">
        <title>Draft genome of Streptomyces sedi sp. JCM16909.</title>
        <authorList>
            <person name="Klykleung N."/>
            <person name="Tanasupawat S."/>
            <person name="Kudo T."/>
            <person name="Yuki M."/>
            <person name="Ohkuma M."/>
        </authorList>
    </citation>
    <scope>NUCLEOTIDE SEQUENCE [LARGE SCALE GENOMIC DNA]</scope>
    <source>
        <strain evidence="13 14">JCM 16909</strain>
    </source>
</reference>
<dbReference type="Gene3D" id="3.40.50.150">
    <property type="entry name" value="Vaccinia Virus protein VP39"/>
    <property type="match status" value="1"/>
</dbReference>
<keyword evidence="14" id="KW-1185">Reference proteome</keyword>
<evidence type="ECO:0000256" key="8">
    <source>
        <dbReference type="ARBA" id="ARBA00022691"/>
    </source>
</evidence>
<evidence type="ECO:0000256" key="1">
    <source>
        <dbReference type="ARBA" id="ARBA00004496"/>
    </source>
</evidence>
<accession>A0A5C4UQY4</accession>
<dbReference type="GO" id="GO:0004719">
    <property type="term" value="F:protein-L-isoaspartate (D-aspartate) O-methyltransferase activity"/>
    <property type="evidence" value="ECO:0007669"/>
    <property type="project" value="UniProtKB-EC"/>
</dbReference>
<comment type="similarity">
    <text evidence="2">Belongs to the methyltransferase superfamily. L-isoaspartyl/D-aspartyl protein methyltransferase family.</text>
</comment>
<evidence type="ECO:0000256" key="5">
    <source>
        <dbReference type="ARBA" id="ARBA00022490"/>
    </source>
</evidence>
<evidence type="ECO:0000256" key="4">
    <source>
        <dbReference type="ARBA" id="ARBA00013346"/>
    </source>
</evidence>
<evidence type="ECO:0000256" key="6">
    <source>
        <dbReference type="ARBA" id="ARBA00022603"/>
    </source>
</evidence>
<protein>
    <recommendedName>
        <fullName evidence="4">Protein-L-isoaspartate O-methyltransferase</fullName>
        <ecNumber evidence="3">2.1.1.77</ecNumber>
    </recommendedName>
    <alternativeName>
        <fullName evidence="11">L-isoaspartyl protein carboxyl methyltransferase</fullName>
    </alternativeName>
    <alternativeName>
        <fullName evidence="9">Protein L-isoaspartyl methyltransferase</fullName>
    </alternativeName>
    <alternativeName>
        <fullName evidence="10">Protein-beta-aspartate methyltransferase</fullName>
    </alternativeName>
</protein>
<name>A0A5C4UQY4_9ACTN</name>
<gene>
    <name evidence="13" type="ORF">FH715_25030</name>
</gene>
<sequence length="495" mass="51699">MPHRGGALSVKAARRGGVAPAPFHAPRGGGLRCVRNRAPGGGGVVPADPQAQAPFTRRRRRTPAGPAHPAAAARRAGPAAPRGGHVGAGRRVTTAPAEEGAQARLLARVADFLGRPVPGEWALALRAVPRHRFLPDRVWLRDGRGGHAPCDRAREPERWWEAAYADAPVVTRLAREPDGGTYPLSSASAPGTVVAMLEALDVRAGDRVLEIGTGTGWNAALLAARVGDGGVVTVEVDAEVADGARAALAGAGRTPRVVTGDGAEGWPAGAPYQRVVATCSVRGVPPAWLDQLASPGRLVAPWDSAWCSYGTLVVETDAHGAATGRWNPGGSYMPLRRAEPGANAGAPVPDPVPGAAAEVEETEGARPESTALSPWAVAGEDYQAQFVIGLLAPGVWHAWETGERRPGVHARLWVRAEGDASTALVEVGAVGGRTTVRQRGPRRLWDEVSAAWHWWLAAGSPDMTRFGYSRDPAGGGSRLWLDAPERPLPSGSVRP</sequence>
<dbReference type="EC" id="2.1.1.77" evidence="3"/>
<comment type="subcellular location">
    <subcellularLocation>
        <location evidence="1">Cytoplasm</location>
    </subcellularLocation>
</comment>
<evidence type="ECO:0000313" key="14">
    <source>
        <dbReference type="Proteomes" id="UP000311713"/>
    </source>
</evidence>